<keyword evidence="2" id="KW-0223">Dioxygenase</keyword>
<feature type="domain" description="Extradiol ring-cleavage dioxygenase class III enzyme subunit B" evidence="1">
    <location>
        <begin position="9"/>
        <end position="271"/>
    </location>
</feature>
<dbReference type="GO" id="GO:0008198">
    <property type="term" value="F:ferrous iron binding"/>
    <property type="evidence" value="ECO:0007669"/>
    <property type="project" value="InterPro"/>
</dbReference>
<dbReference type="SUPFAM" id="SSF53213">
    <property type="entry name" value="LigB-like"/>
    <property type="match status" value="1"/>
</dbReference>
<dbReference type="NCBIfam" id="NF009901">
    <property type="entry name" value="PRK13364.1"/>
    <property type="match status" value="1"/>
</dbReference>
<keyword evidence="2" id="KW-0560">Oxidoreductase</keyword>
<dbReference type="Proteomes" id="UP000586067">
    <property type="component" value="Unassembled WGS sequence"/>
</dbReference>
<accession>A0A847R8P5</accession>
<evidence type="ECO:0000313" key="3">
    <source>
        <dbReference type="Proteomes" id="UP000586067"/>
    </source>
</evidence>
<dbReference type="RefSeq" id="WP_168824039.1">
    <property type="nucleotide sequence ID" value="NZ_CP073013.1"/>
</dbReference>
<reference evidence="2 3" key="1">
    <citation type="submission" date="2020-04" db="EMBL/GenBank/DDBJ databases">
        <title>Marinomonas sp. M1K-6 isolated from the deep seawater of the Mariana Trench.</title>
        <authorList>
            <person name="Li Y."/>
        </authorList>
    </citation>
    <scope>NUCLEOTIDE SEQUENCE [LARGE SCALE GENOMIC DNA]</scope>
    <source>
        <strain evidence="2 3">M1K-6</strain>
    </source>
</reference>
<dbReference type="Pfam" id="PF02900">
    <property type="entry name" value="LigB"/>
    <property type="match status" value="1"/>
</dbReference>
<dbReference type="EMBL" id="JABAEK010000005">
    <property type="protein sequence ID" value="NLQ17304.1"/>
    <property type="molecule type" value="Genomic_DNA"/>
</dbReference>
<name>A0A847R8P5_9GAMM</name>
<comment type="caution">
    <text evidence="2">The sequence shown here is derived from an EMBL/GenBank/DDBJ whole genome shotgun (WGS) entry which is preliminary data.</text>
</comment>
<dbReference type="Gene3D" id="3.40.830.10">
    <property type="entry name" value="LigB-like"/>
    <property type="match status" value="1"/>
</dbReference>
<dbReference type="NCBIfam" id="NF009903">
    <property type="entry name" value="PRK13366.1"/>
    <property type="match status" value="1"/>
</dbReference>
<evidence type="ECO:0000259" key="1">
    <source>
        <dbReference type="Pfam" id="PF02900"/>
    </source>
</evidence>
<organism evidence="2 3">
    <name type="scientific">Marinomonas profundi</name>
    <dbReference type="NCBI Taxonomy" id="2726122"/>
    <lineage>
        <taxon>Bacteria</taxon>
        <taxon>Pseudomonadati</taxon>
        <taxon>Pseudomonadota</taxon>
        <taxon>Gammaproteobacteria</taxon>
        <taxon>Oceanospirillales</taxon>
        <taxon>Oceanospirillaceae</taxon>
        <taxon>Marinomonas</taxon>
    </lineage>
</organism>
<protein>
    <submittedName>
        <fullName evidence="2">Protocatechuate 3,4-dioxygenase</fullName>
    </submittedName>
</protein>
<dbReference type="InterPro" id="IPR004183">
    <property type="entry name" value="Xdiol_dOase_suB"/>
</dbReference>
<dbReference type="AlphaFoldDB" id="A0A847R8P5"/>
<proteinExistence type="predicted"/>
<sequence length="292" mass="32382">MANITCGLGTSHIPLLGHIIDKGESADEKWAPIFDGFQFTKQWIKEKKPDVVILVYNDHATAFDMKIIPTFAIGCGEEYRPADEGYGARPVPIVKGAPKLAWHITESLIKQGFDMTIVNEMDVDHGLTVPLSMVFGEVEEWPCQVIPLAVNTVVYPAPTGERCLALGKAIRTAVEQFPEDVNVQVWGTGGMSHQLLGERAGLINREWDLAFMDDLQSDYDKLAAISQVEYIRESGTEGCEMVMWLIMRGALNHQVNEIHRHYHVPVSNTALGHLIYENADIAVDLKAAEDVA</sequence>
<evidence type="ECO:0000313" key="2">
    <source>
        <dbReference type="EMBL" id="NLQ17304.1"/>
    </source>
</evidence>
<keyword evidence="3" id="KW-1185">Reference proteome</keyword>
<dbReference type="NCBIfam" id="NF009902">
    <property type="entry name" value="PRK13365.1"/>
    <property type="match status" value="1"/>
</dbReference>
<dbReference type="GO" id="GO:0016702">
    <property type="term" value="F:oxidoreductase activity, acting on single donors with incorporation of molecular oxygen, incorporation of two atoms of oxygen"/>
    <property type="evidence" value="ECO:0007669"/>
    <property type="project" value="UniProtKB-ARBA"/>
</dbReference>
<gene>
    <name evidence="2" type="ORF">HGG82_06650</name>
</gene>